<dbReference type="EMBL" id="BCMY01000003">
    <property type="protein sequence ID" value="GAQ37674.1"/>
    <property type="molecule type" value="Genomic_DNA"/>
</dbReference>
<accession>A0A100IAG3</accession>
<dbReference type="VEuPathDB" id="FungiDB:An04g03190"/>
<evidence type="ECO:0000256" key="1">
    <source>
        <dbReference type="SAM" id="MobiDB-lite"/>
    </source>
</evidence>
<feature type="compositionally biased region" description="Low complexity" evidence="1">
    <location>
        <begin position="209"/>
        <end position="219"/>
    </location>
</feature>
<feature type="compositionally biased region" description="Polar residues" evidence="1">
    <location>
        <begin position="29"/>
        <end position="49"/>
    </location>
</feature>
<proteinExistence type="predicted"/>
<dbReference type="OMA" id="QGSWNQW"/>
<reference evidence="3" key="1">
    <citation type="journal article" date="2016" name="Genome Announc.">
        <title>Draft genome sequence of Aspergillus niger strain An76.</title>
        <authorList>
            <person name="Gong W."/>
            <person name="Cheng Z."/>
            <person name="Zhang H."/>
            <person name="Liu L."/>
            <person name="Gao P."/>
            <person name="Wang L."/>
        </authorList>
    </citation>
    <scope>NUCLEOTIDE SEQUENCE [LARGE SCALE GENOMIC DNA]</scope>
    <source>
        <strain evidence="3">An76</strain>
    </source>
</reference>
<evidence type="ECO:0000313" key="3">
    <source>
        <dbReference type="Proteomes" id="UP000068243"/>
    </source>
</evidence>
<dbReference type="OrthoDB" id="4356069at2759"/>
<protein>
    <submittedName>
        <fullName evidence="2">Similar to An04g03190</fullName>
    </submittedName>
</protein>
<gene>
    <name evidence="2" type="ORF">ABL_02253</name>
</gene>
<dbReference type="AlphaFoldDB" id="A0A100IAG3"/>
<feature type="compositionally biased region" description="Polar residues" evidence="1">
    <location>
        <begin position="168"/>
        <end position="181"/>
    </location>
</feature>
<feature type="region of interest" description="Disordered" evidence="1">
    <location>
        <begin position="29"/>
        <end position="71"/>
    </location>
</feature>
<dbReference type="VEuPathDB" id="FungiDB:ATCC64974_79100"/>
<dbReference type="VEuPathDB" id="FungiDB:M747DRAFT_43670"/>
<sequence length="263" mass="28919">MTAIIQKLRRKRKLSSELHSRWGDVSITYPNGGSWSQWDQSSTGATSASPDHERRHGSLELNRSATAPRLGSYSRIGDANVRAPSVDSAMTIPTGHYDARLSRMRRKNQQQSPPVGVSKVLDSPRECDNASCSDDSSEDEEDDVAVPAPLNVSRDHNPAEKEEADAYSQASKSPPLSVTSRMRSRHSAQRHTIDPPMSAPGTAGSKHTSYSSSVPSNPSDDQRPQGHRLSTQHDRKSVRRPKPEPLSLPTQPEMVPSYDELYG</sequence>
<evidence type="ECO:0000313" key="2">
    <source>
        <dbReference type="EMBL" id="GAQ37674.1"/>
    </source>
</evidence>
<dbReference type="Proteomes" id="UP000068243">
    <property type="component" value="Unassembled WGS sequence"/>
</dbReference>
<dbReference type="VEuPathDB" id="FungiDB:ASPNIDRAFT2_1032309"/>
<comment type="caution">
    <text evidence="2">The sequence shown here is derived from an EMBL/GenBank/DDBJ whole genome shotgun (WGS) entry which is preliminary data.</text>
</comment>
<feature type="region of interest" description="Disordered" evidence="1">
    <location>
        <begin position="103"/>
        <end position="263"/>
    </location>
</feature>
<feature type="compositionally biased region" description="Acidic residues" evidence="1">
    <location>
        <begin position="135"/>
        <end position="144"/>
    </location>
</feature>
<name>A0A100IAG3_ASPNG</name>
<organism evidence="2 3">
    <name type="scientific">Aspergillus niger</name>
    <dbReference type="NCBI Taxonomy" id="5061"/>
    <lineage>
        <taxon>Eukaryota</taxon>
        <taxon>Fungi</taxon>
        <taxon>Dikarya</taxon>
        <taxon>Ascomycota</taxon>
        <taxon>Pezizomycotina</taxon>
        <taxon>Eurotiomycetes</taxon>
        <taxon>Eurotiomycetidae</taxon>
        <taxon>Eurotiales</taxon>
        <taxon>Aspergillaceae</taxon>
        <taxon>Aspergillus</taxon>
        <taxon>Aspergillus subgen. Circumdati</taxon>
    </lineage>
</organism>
<dbReference type="PaxDb" id="5061-CADANGAP00003941"/>